<keyword evidence="1" id="KW-0812">Transmembrane</keyword>
<accession>A0A821Z7L8</accession>
<dbReference type="EMBL" id="CAJOBR010028344">
    <property type="protein sequence ID" value="CAF4980858.1"/>
    <property type="molecule type" value="Genomic_DNA"/>
</dbReference>
<comment type="caution">
    <text evidence="2">The sequence shown here is derived from an EMBL/GenBank/DDBJ whole genome shotgun (WGS) entry which is preliminary data.</text>
</comment>
<keyword evidence="1" id="KW-1133">Transmembrane helix</keyword>
<evidence type="ECO:0000256" key="1">
    <source>
        <dbReference type="SAM" id="Phobius"/>
    </source>
</evidence>
<dbReference type="AlphaFoldDB" id="A0A821Z7L8"/>
<feature type="transmembrane region" description="Helical" evidence="1">
    <location>
        <begin position="60"/>
        <end position="81"/>
    </location>
</feature>
<keyword evidence="1" id="KW-0472">Membrane</keyword>
<evidence type="ECO:0000313" key="2">
    <source>
        <dbReference type="EMBL" id="CAF4980858.1"/>
    </source>
</evidence>
<reference evidence="2" key="1">
    <citation type="submission" date="2021-02" db="EMBL/GenBank/DDBJ databases">
        <authorList>
            <person name="Nowell W R."/>
        </authorList>
    </citation>
    <scope>NUCLEOTIDE SEQUENCE</scope>
</reference>
<proteinExistence type="predicted"/>
<gene>
    <name evidence="2" type="ORF">QYT958_LOCUS36146</name>
</gene>
<name>A0A821Z7L8_9BILA</name>
<organism evidence="2 3">
    <name type="scientific">Rotaria socialis</name>
    <dbReference type="NCBI Taxonomy" id="392032"/>
    <lineage>
        <taxon>Eukaryota</taxon>
        <taxon>Metazoa</taxon>
        <taxon>Spiralia</taxon>
        <taxon>Gnathifera</taxon>
        <taxon>Rotifera</taxon>
        <taxon>Eurotatoria</taxon>
        <taxon>Bdelloidea</taxon>
        <taxon>Philodinida</taxon>
        <taxon>Philodinidae</taxon>
        <taxon>Rotaria</taxon>
    </lineage>
</organism>
<evidence type="ECO:0000313" key="3">
    <source>
        <dbReference type="Proteomes" id="UP000663848"/>
    </source>
</evidence>
<protein>
    <submittedName>
        <fullName evidence="2">Uncharacterized protein</fullName>
    </submittedName>
</protein>
<sequence>MRDIADPIMIEDSSTSLTDIALQYNPPISSPSVPNQTEKNIHRSSRMNTIFKMPLTLREYILLMIITILATLASLLAIKLWNKYSQPNTTTIS</sequence>
<dbReference type="Proteomes" id="UP000663848">
    <property type="component" value="Unassembled WGS sequence"/>
</dbReference>
<feature type="non-terminal residue" evidence="2">
    <location>
        <position position="93"/>
    </location>
</feature>